<comment type="caution">
    <text evidence="1">The sequence shown here is derived from an EMBL/GenBank/DDBJ whole genome shotgun (WGS) entry which is preliminary data.</text>
</comment>
<dbReference type="RefSeq" id="WP_123845118.1">
    <property type="nucleotide sequence ID" value="NZ_RPDH01000001.1"/>
</dbReference>
<evidence type="ECO:0000313" key="1">
    <source>
        <dbReference type="EMBL" id="RPE12606.1"/>
    </source>
</evidence>
<keyword evidence="2" id="KW-1185">Reference proteome</keyword>
<evidence type="ECO:0000313" key="2">
    <source>
        <dbReference type="Proteomes" id="UP000278351"/>
    </source>
</evidence>
<proteinExistence type="predicted"/>
<accession>A0A3N4PXG8</accession>
<dbReference type="AlphaFoldDB" id="A0A3N4PXG8"/>
<sequence length="170" mass="18871">MKHRLIVLVTLAIACNTAPEKKQEDSTIVDATKTLVPVAPPPPVAASPYEAEIAAQDSLFDDGSIPASWANAGFDDPAGFKRFLVTFKEWVRTGNVDSITAHIRFPLKNYKTPAIFREKYDKIFDASLKAVVDTQRLDRIFRNAQGAMIGNGDIWFSVFPEGYRIIAINK</sequence>
<protein>
    <submittedName>
        <fullName evidence="1">Uncharacterized protein</fullName>
    </submittedName>
</protein>
<dbReference type="Proteomes" id="UP000278351">
    <property type="component" value="Unassembled WGS sequence"/>
</dbReference>
<organism evidence="1 2">
    <name type="scientific">Chitinophaga lutea</name>
    <dbReference type="NCBI Taxonomy" id="2488634"/>
    <lineage>
        <taxon>Bacteria</taxon>
        <taxon>Pseudomonadati</taxon>
        <taxon>Bacteroidota</taxon>
        <taxon>Chitinophagia</taxon>
        <taxon>Chitinophagales</taxon>
        <taxon>Chitinophagaceae</taxon>
        <taxon>Chitinophaga</taxon>
    </lineage>
</organism>
<name>A0A3N4PXG8_9BACT</name>
<dbReference type="EMBL" id="RPDH01000001">
    <property type="protein sequence ID" value="RPE12606.1"/>
    <property type="molecule type" value="Genomic_DNA"/>
</dbReference>
<reference evidence="1 2" key="1">
    <citation type="submission" date="2018-11" db="EMBL/GenBank/DDBJ databases">
        <title>Chitinophaga lutea sp.nov., isolate from arsenic contaminated soil.</title>
        <authorList>
            <person name="Zong Y."/>
        </authorList>
    </citation>
    <scope>NUCLEOTIDE SEQUENCE [LARGE SCALE GENOMIC DNA]</scope>
    <source>
        <strain evidence="1 2">ZY74</strain>
    </source>
</reference>
<gene>
    <name evidence="1" type="ORF">EGT74_03390</name>
</gene>
<dbReference type="OrthoDB" id="116695at2"/>
<dbReference type="PROSITE" id="PS51257">
    <property type="entry name" value="PROKAR_LIPOPROTEIN"/>
    <property type="match status" value="1"/>
</dbReference>